<dbReference type="SUPFAM" id="SSF51182">
    <property type="entry name" value="RmlC-like cupins"/>
    <property type="match status" value="1"/>
</dbReference>
<gene>
    <name evidence="3" type="ORF">A4H34_05165</name>
</gene>
<feature type="domain" description="AraC-type arabinose-binding/dimerisation" evidence="2">
    <location>
        <begin position="51"/>
        <end position="111"/>
    </location>
</feature>
<keyword evidence="4" id="KW-1185">Reference proteome</keyword>
<evidence type="ECO:0000313" key="3">
    <source>
        <dbReference type="EMBL" id="OAP87110.1"/>
    </source>
</evidence>
<dbReference type="PANTHER" id="PTHR37694">
    <property type="entry name" value="SLR8022 PROTEIN"/>
    <property type="match status" value="1"/>
</dbReference>
<evidence type="ECO:0000259" key="2">
    <source>
        <dbReference type="Pfam" id="PF02311"/>
    </source>
</evidence>
<dbReference type="CDD" id="cd02230">
    <property type="entry name" value="cupin_HP0902-like"/>
    <property type="match status" value="1"/>
</dbReference>
<organism evidence="3 4">
    <name type="scientific">Peptidiphaga gingivicola</name>
    <dbReference type="NCBI Taxonomy" id="2741497"/>
    <lineage>
        <taxon>Bacteria</taxon>
        <taxon>Bacillati</taxon>
        <taxon>Actinomycetota</taxon>
        <taxon>Actinomycetes</taxon>
        <taxon>Actinomycetales</taxon>
        <taxon>Actinomycetaceae</taxon>
        <taxon>Peptidiphaga</taxon>
    </lineage>
</organism>
<dbReference type="EMBL" id="LVZK01000001">
    <property type="protein sequence ID" value="OAP87110.1"/>
    <property type="molecule type" value="Genomic_DNA"/>
</dbReference>
<dbReference type="AlphaFoldDB" id="A0A179B6R5"/>
<comment type="caution">
    <text evidence="3">The sequence shown here is derived from an EMBL/GenBank/DDBJ whole genome shotgun (WGS) entry which is preliminary data.</text>
</comment>
<dbReference type="InterPro" id="IPR011051">
    <property type="entry name" value="RmlC_Cupin_sf"/>
</dbReference>
<dbReference type="OrthoDB" id="1121052at2"/>
<protein>
    <submittedName>
        <fullName evidence="3">Cupin</fullName>
    </submittedName>
</protein>
<keyword evidence="1" id="KW-0238">DNA-binding</keyword>
<reference evidence="3 4" key="1">
    <citation type="submission" date="2016-04" db="EMBL/GenBank/DDBJ databases">
        <title>Peptidophaga gingivicola gen. nov., sp. nov., isolated from human subgingival plaque.</title>
        <authorList>
            <person name="Beall C.J."/>
            <person name="Mokrzan E.M."/>
            <person name="Griffen A.L."/>
            <person name="Leys E.J."/>
        </authorList>
    </citation>
    <scope>NUCLEOTIDE SEQUENCE [LARGE SCALE GENOMIC DNA]</scope>
    <source>
        <strain evidence="3 4">BA112</strain>
    </source>
</reference>
<proteinExistence type="predicted"/>
<name>A0A179B6R5_9ACTO</name>
<sequence length="134" mass="14394">MGATMPTTPVAESAFLTGIFDKLPILEAATTSRVVVNNAVLRHVVFSFDAGQVLTEHASPRAVVVQLLSGKMRFRVGDVTHDLTGGDVVYLAPGDRHALEALDPCYMALTLVDVENTAYAAKEILDRPAEEAKK</sequence>
<dbReference type="Proteomes" id="UP000078368">
    <property type="component" value="Unassembled WGS sequence"/>
</dbReference>
<dbReference type="GO" id="GO:0003677">
    <property type="term" value="F:DNA binding"/>
    <property type="evidence" value="ECO:0007669"/>
    <property type="project" value="UniProtKB-KW"/>
</dbReference>
<accession>A0A179B6R5</accession>
<evidence type="ECO:0000256" key="1">
    <source>
        <dbReference type="ARBA" id="ARBA00023125"/>
    </source>
</evidence>
<dbReference type="Pfam" id="PF02311">
    <property type="entry name" value="AraC_binding"/>
    <property type="match status" value="1"/>
</dbReference>
<dbReference type="Gene3D" id="2.60.120.10">
    <property type="entry name" value="Jelly Rolls"/>
    <property type="match status" value="1"/>
</dbReference>
<dbReference type="STRING" id="1823756.A4H34_05165"/>
<dbReference type="InterPro" id="IPR003313">
    <property type="entry name" value="AraC-bd"/>
</dbReference>
<dbReference type="InterPro" id="IPR014710">
    <property type="entry name" value="RmlC-like_jellyroll"/>
</dbReference>
<dbReference type="GO" id="GO:0006355">
    <property type="term" value="P:regulation of DNA-templated transcription"/>
    <property type="evidence" value="ECO:0007669"/>
    <property type="project" value="InterPro"/>
</dbReference>
<dbReference type="PANTHER" id="PTHR37694:SF1">
    <property type="entry name" value="SLR8022 PROTEIN"/>
    <property type="match status" value="1"/>
</dbReference>
<evidence type="ECO:0000313" key="4">
    <source>
        <dbReference type="Proteomes" id="UP000078368"/>
    </source>
</evidence>